<proteinExistence type="inferred from homology"/>
<evidence type="ECO:0000256" key="3">
    <source>
        <dbReference type="ARBA" id="ARBA00022884"/>
    </source>
</evidence>
<dbReference type="Gene3D" id="3.30.2350.10">
    <property type="entry name" value="Pseudouridine synthase"/>
    <property type="match status" value="1"/>
</dbReference>
<dbReference type="PANTHER" id="PTHR47683">
    <property type="entry name" value="PSEUDOURIDINE SYNTHASE FAMILY PROTEIN-RELATED"/>
    <property type="match status" value="1"/>
</dbReference>
<dbReference type="FunFam" id="3.30.70.580:FF:000009">
    <property type="entry name" value="Pseudouridine synthase"/>
    <property type="match status" value="1"/>
</dbReference>
<evidence type="ECO:0000256" key="2">
    <source>
        <dbReference type="ARBA" id="ARBA00022552"/>
    </source>
</evidence>
<feature type="compositionally biased region" description="Basic and acidic residues" evidence="9">
    <location>
        <begin position="313"/>
        <end position="324"/>
    </location>
</feature>
<evidence type="ECO:0000313" key="12">
    <source>
        <dbReference type="Proteomes" id="UP000295293"/>
    </source>
</evidence>
<protein>
    <recommendedName>
        <fullName evidence="8">Pseudouridine synthase</fullName>
        <ecNumber evidence="8">5.4.99.-</ecNumber>
    </recommendedName>
</protein>
<feature type="compositionally biased region" description="Gly residues" evidence="9">
    <location>
        <begin position="519"/>
        <end position="616"/>
    </location>
</feature>
<comment type="caution">
    <text evidence="11">The sequence shown here is derived from an EMBL/GenBank/DDBJ whole genome shotgun (WGS) entry which is preliminary data.</text>
</comment>
<comment type="catalytic activity">
    <reaction evidence="5">
        <text>uridine(2605) in 23S rRNA = pseudouridine(2605) in 23S rRNA</text>
        <dbReference type="Rhea" id="RHEA:42520"/>
        <dbReference type="Rhea" id="RHEA-COMP:10095"/>
        <dbReference type="Rhea" id="RHEA-COMP:10096"/>
        <dbReference type="ChEBI" id="CHEBI:65314"/>
        <dbReference type="ChEBI" id="CHEBI:65315"/>
        <dbReference type="EC" id="5.4.99.22"/>
    </reaction>
</comment>
<dbReference type="InterPro" id="IPR002942">
    <property type="entry name" value="S4_RNA-bd"/>
</dbReference>
<name>A0A4R6YRR2_9GAMM</name>
<dbReference type="CDD" id="cd00165">
    <property type="entry name" value="S4"/>
    <property type="match status" value="1"/>
</dbReference>
<dbReference type="Pfam" id="PF00849">
    <property type="entry name" value="PseudoU_synth_2"/>
    <property type="match status" value="1"/>
</dbReference>
<dbReference type="GO" id="GO:0003723">
    <property type="term" value="F:RNA binding"/>
    <property type="evidence" value="ECO:0007669"/>
    <property type="project" value="UniProtKB-KW"/>
</dbReference>
<keyword evidence="3 7" id="KW-0694">RNA-binding</keyword>
<feature type="compositionally biased region" description="Gly residues" evidence="9">
    <location>
        <begin position="398"/>
        <end position="415"/>
    </location>
</feature>
<evidence type="ECO:0000259" key="10">
    <source>
        <dbReference type="SMART" id="SM00363"/>
    </source>
</evidence>
<keyword evidence="2" id="KW-0698">rRNA processing</keyword>
<evidence type="ECO:0000313" key="11">
    <source>
        <dbReference type="EMBL" id="TDR40732.1"/>
    </source>
</evidence>
<evidence type="ECO:0000256" key="5">
    <source>
        <dbReference type="ARBA" id="ARBA00036944"/>
    </source>
</evidence>
<feature type="region of interest" description="Disordered" evidence="9">
    <location>
        <begin position="313"/>
        <end position="616"/>
    </location>
</feature>
<dbReference type="GO" id="GO:0000455">
    <property type="term" value="P:enzyme-directed rRNA pseudouridine synthesis"/>
    <property type="evidence" value="ECO:0007669"/>
    <property type="project" value="UniProtKB-ARBA"/>
</dbReference>
<dbReference type="Gene3D" id="3.10.290.10">
    <property type="entry name" value="RNA-binding S4 domain"/>
    <property type="match status" value="1"/>
</dbReference>
<dbReference type="InterPro" id="IPR050343">
    <property type="entry name" value="RsuA_PseudoU_synthase"/>
</dbReference>
<organism evidence="11 12">
    <name type="scientific">Tahibacter aquaticus</name>
    <dbReference type="NCBI Taxonomy" id="520092"/>
    <lineage>
        <taxon>Bacteria</taxon>
        <taxon>Pseudomonadati</taxon>
        <taxon>Pseudomonadota</taxon>
        <taxon>Gammaproteobacteria</taxon>
        <taxon>Lysobacterales</taxon>
        <taxon>Rhodanobacteraceae</taxon>
        <taxon>Tahibacter</taxon>
    </lineage>
</organism>
<dbReference type="PROSITE" id="PS01149">
    <property type="entry name" value="PSI_RSU"/>
    <property type="match status" value="1"/>
</dbReference>
<sequence>MTAAPRRTLSLKRPQPDDAPAVEERLHKVLANAGLGSRRLLEQRIQNGEISVNGTPAGIGLSVKSGDRVEVDGKLFVVIRDDAEQAQILVYHKPEGVVTTREDPEGRPTVFEQLPRLKGQRWIAVGRLDINTTGLLLLTTDGNLANALMHPSSEIEREYICRVHGEVPDDVLERLKAGIELEDGPAHFDDIGVISRSGSHSWFRVVIKEGRNREVRRLWDAAGFLVSRLKRVRYGTVEMPRPLKRGHSQELDAEDTKALRELCGASQSEPTLTLQPVIHQRRASQSAVTEYRPAPRTGQQAWIGADRAEARELTRFDRIRDDGPGRPGGRRPGGPKRFGPGAGSGAPRGAGGPARGGRSVDGNTDKPQRRAPGRRAAPGQEVVMPRTWSAGDEFNRGGNRGSGAGRPAGPGRGGPPRGPRSDAGPGANRGPRGDGAARPWSNDRSENRGNRADSNRADDNRGNRSSLPYGHPAGAGDAGNRAEPNGNRIGYGERPAYGDRQGNRGGQGASPYGERSSRGPGGGGRPGGSPGGRPGGGPGGGRPGGPGARSGGPGARSGGPGARAGGPGRPAGPGGSAGPGGRPGGNRGEGRPAGGARPPGGGRPGGNRGGPRSGNR</sequence>
<gene>
    <name evidence="11" type="ORF">DFR29_11246</name>
</gene>
<dbReference type="InterPro" id="IPR036986">
    <property type="entry name" value="S4_RNA-bd_sf"/>
</dbReference>
<evidence type="ECO:0000256" key="1">
    <source>
        <dbReference type="ARBA" id="ARBA00008348"/>
    </source>
</evidence>
<dbReference type="GO" id="GO:0005829">
    <property type="term" value="C:cytosol"/>
    <property type="evidence" value="ECO:0007669"/>
    <property type="project" value="UniProtKB-ARBA"/>
</dbReference>
<feature type="compositionally biased region" description="Basic and acidic residues" evidence="9">
    <location>
        <begin position="441"/>
        <end position="462"/>
    </location>
</feature>
<comment type="similarity">
    <text evidence="1 8">Belongs to the pseudouridine synthase RsuA family.</text>
</comment>
<dbReference type="OrthoDB" id="9807213at2"/>
<keyword evidence="12" id="KW-1185">Reference proteome</keyword>
<feature type="region of interest" description="Disordered" evidence="9">
    <location>
        <begin position="1"/>
        <end position="20"/>
    </location>
</feature>
<feature type="region of interest" description="Disordered" evidence="9">
    <location>
        <begin position="278"/>
        <end position="298"/>
    </location>
</feature>
<feature type="domain" description="RNA-binding S4" evidence="10">
    <location>
        <begin position="24"/>
        <end position="83"/>
    </location>
</feature>
<dbReference type="EMBL" id="SNZH01000012">
    <property type="protein sequence ID" value="TDR40732.1"/>
    <property type="molecule type" value="Genomic_DNA"/>
</dbReference>
<evidence type="ECO:0000256" key="7">
    <source>
        <dbReference type="PROSITE-ProRule" id="PRU00182"/>
    </source>
</evidence>
<comment type="function">
    <text evidence="6">Responsible for synthesis of pseudouridine from uracil-2605 in 23S ribosomal RNA.</text>
</comment>
<dbReference type="NCBIfam" id="TIGR00093">
    <property type="entry name" value="pseudouridine synthase"/>
    <property type="match status" value="1"/>
</dbReference>
<dbReference type="FunFam" id="3.30.70.1560:FF:000001">
    <property type="entry name" value="Pseudouridine synthase"/>
    <property type="match status" value="1"/>
</dbReference>
<dbReference type="InterPro" id="IPR018496">
    <property type="entry name" value="PsdUridine_synth_RsuA/RluB_CS"/>
</dbReference>
<dbReference type="InterPro" id="IPR020103">
    <property type="entry name" value="PsdUridine_synth_cat_dom_sf"/>
</dbReference>
<dbReference type="Proteomes" id="UP000295293">
    <property type="component" value="Unassembled WGS sequence"/>
</dbReference>
<accession>A0A4R6YRR2</accession>
<dbReference type="SUPFAM" id="SSF55120">
    <property type="entry name" value="Pseudouridine synthase"/>
    <property type="match status" value="1"/>
</dbReference>
<dbReference type="NCBIfam" id="NF007976">
    <property type="entry name" value="PRK10700.1"/>
    <property type="match status" value="1"/>
</dbReference>
<dbReference type="EC" id="5.4.99.-" evidence="8"/>
<dbReference type="RefSeq" id="WP_133820104.1">
    <property type="nucleotide sequence ID" value="NZ_SNZH01000012.1"/>
</dbReference>
<dbReference type="PANTHER" id="PTHR47683:SF3">
    <property type="entry name" value="RIBOSOMAL LARGE SUBUNIT PSEUDOURIDINE SYNTHASE B"/>
    <property type="match status" value="1"/>
</dbReference>
<dbReference type="InterPro" id="IPR006145">
    <property type="entry name" value="PsdUridine_synth_RsuA/RluA"/>
</dbReference>
<dbReference type="Pfam" id="PF01479">
    <property type="entry name" value="S4"/>
    <property type="match status" value="1"/>
</dbReference>
<evidence type="ECO:0000256" key="4">
    <source>
        <dbReference type="ARBA" id="ARBA00023235"/>
    </source>
</evidence>
<evidence type="ECO:0000256" key="6">
    <source>
        <dbReference type="ARBA" id="ARBA00037383"/>
    </source>
</evidence>
<dbReference type="InterPro" id="IPR000748">
    <property type="entry name" value="PsdUridine_synth_RsuA/RluB/E/F"/>
</dbReference>
<evidence type="ECO:0000256" key="9">
    <source>
        <dbReference type="SAM" id="MobiDB-lite"/>
    </source>
</evidence>
<dbReference type="AlphaFoldDB" id="A0A4R6YRR2"/>
<dbReference type="SMART" id="SM00363">
    <property type="entry name" value="S4"/>
    <property type="match status" value="1"/>
</dbReference>
<keyword evidence="4 8" id="KW-0413">Isomerase</keyword>
<reference evidence="11 12" key="1">
    <citation type="submission" date="2019-03" db="EMBL/GenBank/DDBJ databases">
        <title>Genomic Encyclopedia of Type Strains, Phase IV (KMG-IV): sequencing the most valuable type-strain genomes for metagenomic binning, comparative biology and taxonomic classification.</title>
        <authorList>
            <person name="Goeker M."/>
        </authorList>
    </citation>
    <scope>NUCLEOTIDE SEQUENCE [LARGE SCALE GENOMIC DNA]</scope>
    <source>
        <strain evidence="11 12">DSM 21667</strain>
    </source>
</reference>
<evidence type="ECO:0000256" key="8">
    <source>
        <dbReference type="RuleBase" id="RU003887"/>
    </source>
</evidence>
<dbReference type="GO" id="GO:0160139">
    <property type="term" value="F:23S rRNA pseudouridine(2605) synthase activity"/>
    <property type="evidence" value="ECO:0007669"/>
    <property type="project" value="UniProtKB-EC"/>
</dbReference>
<dbReference type="PROSITE" id="PS50889">
    <property type="entry name" value="S4"/>
    <property type="match status" value="1"/>
</dbReference>
<feature type="compositionally biased region" description="Gly residues" evidence="9">
    <location>
        <begin position="340"/>
        <end position="355"/>
    </location>
</feature>
<dbReference type="SUPFAM" id="SSF55174">
    <property type="entry name" value="Alpha-L RNA-binding motif"/>
    <property type="match status" value="1"/>
</dbReference>